<evidence type="ECO:0000256" key="6">
    <source>
        <dbReference type="ARBA" id="ARBA00022884"/>
    </source>
</evidence>
<accession>A0A494RM51</accession>
<evidence type="ECO:0000256" key="4">
    <source>
        <dbReference type="ARBA" id="ARBA00022759"/>
    </source>
</evidence>
<keyword evidence="4" id="KW-0255">Endonuclease</keyword>
<keyword evidence="6" id="KW-0694">RNA-binding</keyword>
<dbReference type="GO" id="GO:0016787">
    <property type="term" value="F:hydrolase activity"/>
    <property type="evidence" value="ECO:0007669"/>
    <property type="project" value="UniProtKB-KW"/>
</dbReference>
<keyword evidence="3" id="KW-0540">Nuclease</keyword>
<name>A0A494RM51_9CAUL</name>
<dbReference type="InterPro" id="IPR038570">
    <property type="entry name" value="HicA_sf"/>
</dbReference>
<dbReference type="Gene3D" id="3.30.920.30">
    <property type="entry name" value="Hypothetical protein"/>
    <property type="match status" value="1"/>
</dbReference>
<reference evidence="8 9" key="1">
    <citation type="submission" date="2018-10" db="EMBL/GenBank/DDBJ databases">
        <title>Complete genome sequence of Brevundimonas naejangsanensis BRV3.</title>
        <authorList>
            <person name="Berrios L."/>
            <person name="Ely B."/>
        </authorList>
    </citation>
    <scope>NUCLEOTIDE SEQUENCE [LARGE SCALE GENOMIC DNA]</scope>
    <source>
        <strain evidence="8 9">BRV3</strain>
    </source>
</reference>
<comment type="similarity">
    <text evidence="1">Belongs to the HicA mRNA interferase family.</text>
</comment>
<dbReference type="OrthoDB" id="9811409at2"/>
<gene>
    <name evidence="8" type="ORF">D8I30_13015</name>
</gene>
<keyword evidence="5" id="KW-0378">Hydrolase</keyword>
<organism evidence="8 9">
    <name type="scientific">Brevundimonas naejangsanensis</name>
    <dbReference type="NCBI Taxonomy" id="588932"/>
    <lineage>
        <taxon>Bacteria</taxon>
        <taxon>Pseudomonadati</taxon>
        <taxon>Pseudomonadota</taxon>
        <taxon>Alphaproteobacteria</taxon>
        <taxon>Caulobacterales</taxon>
        <taxon>Caulobacteraceae</taxon>
        <taxon>Brevundimonas</taxon>
    </lineage>
</organism>
<dbReference type="EMBL" id="CP032707">
    <property type="protein sequence ID" value="AYG95993.1"/>
    <property type="molecule type" value="Genomic_DNA"/>
</dbReference>
<evidence type="ECO:0000256" key="2">
    <source>
        <dbReference type="ARBA" id="ARBA00022649"/>
    </source>
</evidence>
<dbReference type="RefSeq" id="WP_121483125.1">
    <property type="nucleotide sequence ID" value="NZ_CP032707.1"/>
</dbReference>
<proteinExistence type="inferred from homology"/>
<evidence type="ECO:0000313" key="8">
    <source>
        <dbReference type="EMBL" id="AYG95993.1"/>
    </source>
</evidence>
<sequence length="76" mass="8351">MPRVSSTSPRPDLGQSLLSEVVRLLLAAGFVQVPEGKGSHEKWRHRVTGLQVTIPSKPLRHMANEILKQAGLPKAF</sequence>
<evidence type="ECO:0000313" key="9">
    <source>
        <dbReference type="Proteomes" id="UP000276984"/>
    </source>
</evidence>
<evidence type="ECO:0000256" key="3">
    <source>
        <dbReference type="ARBA" id="ARBA00022722"/>
    </source>
</evidence>
<dbReference type="Proteomes" id="UP000276984">
    <property type="component" value="Chromosome"/>
</dbReference>
<dbReference type="AlphaFoldDB" id="A0A494RM51"/>
<protein>
    <submittedName>
        <fullName evidence="8">Type II toxin-antitoxin system HicA family toxin</fullName>
    </submittedName>
</protein>
<dbReference type="Pfam" id="PF07927">
    <property type="entry name" value="HicA_toxin"/>
    <property type="match status" value="1"/>
</dbReference>
<dbReference type="InterPro" id="IPR012933">
    <property type="entry name" value="HicA_mRNA_interferase"/>
</dbReference>
<evidence type="ECO:0000256" key="1">
    <source>
        <dbReference type="ARBA" id="ARBA00006620"/>
    </source>
</evidence>
<evidence type="ECO:0000256" key="5">
    <source>
        <dbReference type="ARBA" id="ARBA00022801"/>
    </source>
</evidence>
<dbReference type="GO" id="GO:0003729">
    <property type="term" value="F:mRNA binding"/>
    <property type="evidence" value="ECO:0007669"/>
    <property type="project" value="InterPro"/>
</dbReference>
<dbReference type="GO" id="GO:0004519">
    <property type="term" value="F:endonuclease activity"/>
    <property type="evidence" value="ECO:0007669"/>
    <property type="project" value="UniProtKB-KW"/>
</dbReference>
<keyword evidence="9" id="KW-1185">Reference proteome</keyword>
<evidence type="ECO:0000256" key="7">
    <source>
        <dbReference type="ARBA" id="ARBA00023016"/>
    </source>
</evidence>
<keyword evidence="7" id="KW-0346">Stress response</keyword>
<keyword evidence="2" id="KW-1277">Toxin-antitoxin system</keyword>
<dbReference type="SUPFAM" id="SSF54786">
    <property type="entry name" value="YcfA/nrd intein domain"/>
    <property type="match status" value="1"/>
</dbReference>